<dbReference type="AlphaFoldDB" id="A0A6P3XUD3"/>
<proteinExistence type="predicted"/>
<dbReference type="OrthoDB" id="205993at2759"/>
<dbReference type="GeneID" id="106747990"/>
<protein>
    <submittedName>
        <fullName evidence="3">Transcription factor 25</fullName>
    </submittedName>
</protein>
<name>A0A6P3XUD3_DINQU</name>
<organism evidence="2 3">
    <name type="scientific">Dinoponera quadriceps</name>
    <name type="common">South American ant</name>
    <dbReference type="NCBI Taxonomy" id="609295"/>
    <lineage>
        <taxon>Eukaryota</taxon>
        <taxon>Metazoa</taxon>
        <taxon>Ecdysozoa</taxon>
        <taxon>Arthropoda</taxon>
        <taxon>Hexapoda</taxon>
        <taxon>Insecta</taxon>
        <taxon>Pterygota</taxon>
        <taxon>Neoptera</taxon>
        <taxon>Endopterygota</taxon>
        <taxon>Hymenoptera</taxon>
        <taxon>Apocrita</taxon>
        <taxon>Aculeata</taxon>
        <taxon>Formicoidea</taxon>
        <taxon>Formicidae</taxon>
        <taxon>Ponerinae</taxon>
        <taxon>Ponerini</taxon>
        <taxon>Dinoponera</taxon>
    </lineage>
</organism>
<dbReference type="PANTHER" id="PTHR22684:SF0">
    <property type="entry name" value="RIBOSOME QUALITY CONTROL COMPLEX SUBUNIT TCF25"/>
    <property type="match status" value="1"/>
</dbReference>
<feature type="region of interest" description="Disordered" evidence="1">
    <location>
        <begin position="45"/>
        <end position="97"/>
    </location>
</feature>
<accession>A0A6P3XUD3</accession>
<dbReference type="GO" id="GO:1990112">
    <property type="term" value="C:RQC complex"/>
    <property type="evidence" value="ECO:0007669"/>
    <property type="project" value="TreeGrafter"/>
</dbReference>
<evidence type="ECO:0000313" key="3">
    <source>
        <dbReference type="RefSeq" id="XP_014481629.1"/>
    </source>
</evidence>
<keyword evidence="2" id="KW-1185">Reference proteome</keyword>
<dbReference type="PANTHER" id="PTHR22684">
    <property type="entry name" value="NULP1-RELATED"/>
    <property type="match status" value="1"/>
</dbReference>
<dbReference type="Pfam" id="PF04910">
    <property type="entry name" value="Tcf25"/>
    <property type="match status" value="1"/>
</dbReference>
<dbReference type="KEGG" id="dqu:106747990"/>
<evidence type="ECO:0000256" key="1">
    <source>
        <dbReference type="SAM" id="MobiDB-lite"/>
    </source>
</evidence>
<feature type="compositionally biased region" description="Basic residues" evidence="1">
    <location>
        <begin position="77"/>
        <end position="86"/>
    </location>
</feature>
<gene>
    <name evidence="3" type="primary">LOC106747990</name>
</gene>
<reference evidence="3" key="1">
    <citation type="submission" date="2025-08" db="UniProtKB">
        <authorList>
            <consortium name="RefSeq"/>
        </authorList>
    </citation>
    <scope>IDENTIFICATION</scope>
</reference>
<dbReference type="Proteomes" id="UP000515204">
    <property type="component" value="Unplaced"/>
</dbReference>
<dbReference type="CTD" id="38897"/>
<evidence type="ECO:0000313" key="2">
    <source>
        <dbReference type="Proteomes" id="UP000515204"/>
    </source>
</evidence>
<dbReference type="RefSeq" id="XP_014481629.1">
    <property type="nucleotide sequence ID" value="XM_014626143.1"/>
</dbReference>
<sequence length="603" mass="69371">MSTRYMKKVYGGNVIAEKDNNSASDTEISVNNDTKSKSFNVFDVLNQSSDNDSKDTNDKQDDENTLSNDVNYNEAKPKKKKKKRKKTENVKNQQQQDVECNKNIDEIEQSIWEVNQLLGEPVPGCSKQISEPQWINKISKEDILTIEHKHLNPYNELKKIFGSKTIQAERSKRRNRSRSGHLKKTWLVCPRDNWPPIGKSGLSMSLDYSIESTGNVQYFVYQHSSSYKQIQLKFLQAVESLNPENIISIVNAHSYHVDALLQLAELCKLSEDLAMAAGFIERALYCLECAFHPSFNVTSAQCRLDYRKQQNRALFITLFKHLGFVGGRACYRTSLEFCKLLLSLDPEGDPLAVVLFIDFYALRAKEYEWFIKFCDLWESTRNLTQLPNIAYSLALAHFRLGERFDADEFLQKALIMFPGVLMLLLEKCSIQTDSKVMRHDFFNSQAQASTSPALEKLQNLYVARSFHLWKEADILPWLESNVHTVLNRVELKDDYVKYCRVKRSKRYQGMPKNILRHIILADIKEVIVNVQEIQNEGPVLSHDPLPPIDSINIYRRTTTSERTAQSNSNFFSLFFSSLFTGIDEVAPDALNGLHLFEENDDHA</sequence>
<dbReference type="InterPro" id="IPR006994">
    <property type="entry name" value="TCF25/Rqc1"/>
</dbReference>